<name>A0A6G1JY38_9PLEO</name>
<reference evidence="2" key="1">
    <citation type="journal article" date="2020" name="Stud. Mycol.">
        <title>101 Dothideomycetes genomes: a test case for predicting lifestyles and emergence of pathogens.</title>
        <authorList>
            <person name="Haridas S."/>
            <person name="Albert R."/>
            <person name="Binder M."/>
            <person name="Bloem J."/>
            <person name="Labutti K."/>
            <person name="Salamov A."/>
            <person name="Andreopoulos B."/>
            <person name="Baker S."/>
            <person name="Barry K."/>
            <person name="Bills G."/>
            <person name="Bluhm B."/>
            <person name="Cannon C."/>
            <person name="Castanera R."/>
            <person name="Culley D."/>
            <person name="Daum C."/>
            <person name="Ezra D."/>
            <person name="Gonzalez J."/>
            <person name="Henrissat B."/>
            <person name="Kuo A."/>
            <person name="Liang C."/>
            <person name="Lipzen A."/>
            <person name="Lutzoni F."/>
            <person name="Magnuson J."/>
            <person name="Mondo S."/>
            <person name="Nolan M."/>
            <person name="Ohm R."/>
            <person name="Pangilinan J."/>
            <person name="Park H.-J."/>
            <person name="Ramirez L."/>
            <person name="Alfaro M."/>
            <person name="Sun H."/>
            <person name="Tritt A."/>
            <person name="Yoshinaga Y."/>
            <person name="Zwiers L.-H."/>
            <person name="Turgeon B."/>
            <person name="Goodwin S."/>
            <person name="Spatafora J."/>
            <person name="Crous P."/>
            <person name="Grigoriev I."/>
        </authorList>
    </citation>
    <scope>NUCLEOTIDE SEQUENCE</scope>
    <source>
        <strain evidence="2">CBS 279.74</strain>
    </source>
</reference>
<sequence length="169" mass="19510">MAAETNNNEQISLNVDPDQATQKPSFRRPSSTDTERPPSTQLVNRDANDKPTSEAMELDQEQDDADSDPAEEIADFDWDDLRNRYHAKIKECETNEDELMQEFESLMNYFKIWAGSGHAHETGRTFARLNTRMAYVQNSEAMLEQRRIHYVNVVKAFESAMELLTNGFR</sequence>
<feature type="compositionally biased region" description="Acidic residues" evidence="1">
    <location>
        <begin position="56"/>
        <end position="76"/>
    </location>
</feature>
<organism evidence="2 3">
    <name type="scientific">Pleomassaria siparia CBS 279.74</name>
    <dbReference type="NCBI Taxonomy" id="1314801"/>
    <lineage>
        <taxon>Eukaryota</taxon>
        <taxon>Fungi</taxon>
        <taxon>Dikarya</taxon>
        <taxon>Ascomycota</taxon>
        <taxon>Pezizomycotina</taxon>
        <taxon>Dothideomycetes</taxon>
        <taxon>Pleosporomycetidae</taxon>
        <taxon>Pleosporales</taxon>
        <taxon>Pleomassariaceae</taxon>
        <taxon>Pleomassaria</taxon>
    </lineage>
</organism>
<dbReference type="EMBL" id="MU005779">
    <property type="protein sequence ID" value="KAF2705253.1"/>
    <property type="molecule type" value="Genomic_DNA"/>
</dbReference>
<dbReference type="Proteomes" id="UP000799428">
    <property type="component" value="Unassembled WGS sequence"/>
</dbReference>
<evidence type="ECO:0000256" key="1">
    <source>
        <dbReference type="SAM" id="MobiDB-lite"/>
    </source>
</evidence>
<accession>A0A6G1JY38</accession>
<gene>
    <name evidence="2" type="ORF">K504DRAFT_388632</name>
</gene>
<evidence type="ECO:0000313" key="2">
    <source>
        <dbReference type="EMBL" id="KAF2705253.1"/>
    </source>
</evidence>
<keyword evidence="3" id="KW-1185">Reference proteome</keyword>
<evidence type="ECO:0000313" key="3">
    <source>
        <dbReference type="Proteomes" id="UP000799428"/>
    </source>
</evidence>
<feature type="region of interest" description="Disordered" evidence="1">
    <location>
        <begin position="1"/>
        <end position="76"/>
    </location>
</feature>
<dbReference type="OrthoDB" id="5335351at2759"/>
<protein>
    <submittedName>
        <fullName evidence="2">Uncharacterized protein</fullName>
    </submittedName>
</protein>
<dbReference type="AlphaFoldDB" id="A0A6G1JY38"/>
<proteinExistence type="predicted"/>
<feature type="compositionally biased region" description="Polar residues" evidence="1">
    <location>
        <begin position="1"/>
        <end position="43"/>
    </location>
</feature>